<dbReference type="SMART" id="SM00220">
    <property type="entry name" value="S_TKc"/>
    <property type="match status" value="1"/>
</dbReference>
<gene>
    <name evidence="8" type="ORF">QYE76_065541</name>
</gene>
<dbReference type="InterPro" id="IPR000719">
    <property type="entry name" value="Prot_kinase_dom"/>
</dbReference>
<keyword evidence="4 5" id="KW-0067">ATP-binding</keyword>
<dbReference type="EMBL" id="JAUUTY010000004">
    <property type="protein sequence ID" value="KAK1647736.1"/>
    <property type="molecule type" value="Genomic_DNA"/>
</dbReference>
<dbReference type="PROSITE" id="PS50011">
    <property type="entry name" value="PROTEIN_KINASE_DOM"/>
    <property type="match status" value="1"/>
</dbReference>
<evidence type="ECO:0000256" key="3">
    <source>
        <dbReference type="ARBA" id="ARBA00022777"/>
    </source>
</evidence>
<dbReference type="GO" id="GO:0005524">
    <property type="term" value="F:ATP binding"/>
    <property type="evidence" value="ECO:0007669"/>
    <property type="project" value="UniProtKB-UniRule"/>
</dbReference>
<dbReference type="InterPro" id="IPR002035">
    <property type="entry name" value="VWF_A"/>
</dbReference>
<organism evidence="8 9">
    <name type="scientific">Lolium multiflorum</name>
    <name type="common">Italian ryegrass</name>
    <name type="synonym">Lolium perenne subsp. multiflorum</name>
    <dbReference type="NCBI Taxonomy" id="4521"/>
    <lineage>
        <taxon>Eukaryota</taxon>
        <taxon>Viridiplantae</taxon>
        <taxon>Streptophyta</taxon>
        <taxon>Embryophyta</taxon>
        <taxon>Tracheophyta</taxon>
        <taxon>Spermatophyta</taxon>
        <taxon>Magnoliopsida</taxon>
        <taxon>Liliopsida</taxon>
        <taxon>Poales</taxon>
        <taxon>Poaceae</taxon>
        <taxon>BOP clade</taxon>
        <taxon>Pooideae</taxon>
        <taxon>Poodae</taxon>
        <taxon>Poeae</taxon>
        <taxon>Poeae Chloroplast Group 2 (Poeae type)</taxon>
        <taxon>Loliodinae</taxon>
        <taxon>Loliinae</taxon>
        <taxon>Lolium</taxon>
    </lineage>
</organism>
<dbReference type="PROSITE" id="PS00107">
    <property type="entry name" value="PROTEIN_KINASE_ATP"/>
    <property type="match status" value="1"/>
</dbReference>
<dbReference type="Gene3D" id="3.30.200.20">
    <property type="entry name" value="Phosphorylase Kinase, domain 1"/>
    <property type="match status" value="1"/>
</dbReference>
<name>A0AAD8S8P5_LOLMU</name>
<comment type="caution">
    <text evidence="8">The sequence shown here is derived from an EMBL/GenBank/DDBJ whole genome shotgun (WGS) entry which is preliminary data.</text>
</comment>
<feature type="domain" description="Protein kinase" evidence="6">
    <location>
        <begin position="27"/>
        <end position="308"/>
    </location>
</feature>
<dbReference type="Pfam" id="PF14624">
    <property type="entry name" value="Vwaint"/>
    <property type="match status" value="1"/>
</dbReference>
<protein>
    <recommendedName>
        <fullName evidence="10">Protein kinase domain-containing protein</fullName>
    </recommendedName>
</protein>
<feature type="binding site" evidence="5">
    <location>
        <position position="56"/>
    </location>
    <ligand>
        <name>ATP</name>
        <dbReference type="ChEBI" id="CHEBI:30616"/>
    </ligand>
</feature>
<reference evidence="8" key="1">
    <citation type="submission" date="2023-07" db="EMBL/GenBank/DDBJ databases">
        <title>A chromosome-level genome assembly of Lolium multiflorum.</title>
        <authorList>
            <person name="Chen Y."/>
            <person name="Copetti D."/>
            <person name="Kolliker R."/>
            <person name="Studer B."/>
        </authorList>
    </citation>
    <scope>NUCLEOTIDE SEQUENCE</scope>
    <source>
        <strain evidence="8">02402/16</strain>
        <tissue evidence="8">Leaf</tissue>
    </source>
</reference>
<dbReference type="AlphaFoldDB" id="A0AAD8S8P5"/>
<proteinExistence type="predicted"/>
<dbReference type="PROSITE" id="PS50234">
    <property type="entry name" value="VWFA"/>
    <property type="match status" value="1"/>
</dbReference>
<dbReference type="SMART" id="SM00327">
    <property type="entry name" value="VWA"/>
    <property type="match status" value="1"/>
</dbReference>
<dbReference type="Gene3D" id="1.10.510.10">
    <property type="entry name" value="Transferase(Phosphotransferase) domain 1"/>
    <property type="match status" value="1"/>
</dbReference>
<evidence type="ECO:0000313" key="9">
    <source>
        <dbReference type="Proteomes" id="UP001231189"/>
    </source>
</evidence>
<dbReference type="PANTHER" id="PTHR45707:SF56">
    <property type="entry name" value="OS11G0608700 PROTEIN"/>
    <property type="match status" value="1"/>
</dbReference>
<dbReference type="GO" id="GO:0004672">
    <property type="term" value="F:protein kinase activity"/>
    <property type="evidence" value="ECO:0007669"/>
    <property type="project" value="InterPro"/>
</dbReference>
<dbReference type="Pfam" id="PF00069">
    <property type="entry name" value="Pkinase"/>
    <property type="match status" value="1"/>
</dbReference>
<keyword evidence="9" id="KW-1185">Reference proteome</keyword>
<dbReference type="PANTHER" id="PTHR45707">
    <property type="entry name" value="C2 CALCIUM/LIPID-BINDING PLANT PHOSPHORIBOSYLTRANSFERASE FAMILY PROTEIN"/>
    <property type="match status" value="1"/>
</dbReference>
<dbReference type="InterPro" id="IPR011009">
    <property type="entry name" value="Kinase-like_dom_sf"/>
</dbReference>
<evidence type="ECO:0000256" key="2">
    <source>
        <dbReference type="ARBA" id="ARBA00022741"/>
    </source>
</evidence>
<evidence type="ECO:0000259" key="6">
    <source>
        <dbReference type="PROSITE" id="PS50011"/>
    </source>
</evidence>
<evidence type="ECO:0008006" key="10">
    <source>
        <dbReference type="Google" id="ProtNLM"/>
    </source>
</evidence>
<evidence type="ECO:0000313" key="8">
    <source>
        <dbReference type="EMBL" id="KAK1647736.1"/>
    </source>
</evidence>
<dbReference type="PROSITE" id="PS00108">
    <property type="entry name" value="PROTEIN_KINASE_ST"/>
    <property type="match status" value="1"/>
</dbReference>
<keyword evidence="1" id="KW-0808">Transferase</keyword>
<dbReference type="SUPFAM" id="SSF53300">
    <property type="entry name" value="vWA-like"/>
    <property type="match status" value="1"/>
</dbReference>
<dbReference type="InterPro" id="IPR017441">
    <property type="entry name" value="Protein_kinase_ATP_BS"/>
</dbReference>
<dbReference type="InterPro" id="IPR032838">
    <property type="entry name" value="Vwaint_dom"/>
</dbReference>
<evidence type="ECO:0000256" key="1">
    <source>
        <dbReference type="ARBA" id="ARBA00022679"/>
    </source>
</evidence>
<evidence type="ECO:0000259" key="7">
    <source>
        <dbReference type="PROSITE" id="PS50234"/>
    </source>
</evidence>
<dbReference type="InterPro" id="IPR008271">
    <property type="entry name" value="Ser/Thr_kinase_AS"/>
</dbReference>
<dbReference type="Proteomes" id="UP001231189">
    <property type="component" value="Unassembled WGS sequence"/>
</dbReference>
<keyword evidence="3" id="KW-0418">Kinase</keyword>
<feature type="domain" description="VWFA" evidence="7">
    <location>
        <begin position="391"/>
        <end position="563"/>
    </location>
</feature>
<accession>A0AAD8S8P5</accession>
<dbReference type="FunFam" id="1.10.510.10:FF:000870">
    <property type="entry name" value="OSJNBa0016N04.16-like protein"/>
    <property type="match status" value="1"/>
</dbReference>
<dbReference type="Pfam" id="PF00092">
    <property type="entry name" value="VWA"/>
    <property type="match status" value="1"/>
</dbReference>
<evidence type="ECO:0000256" key="4">
    <source>
        <dbReference type="ARBA" id="ARBA00022840"/>
    </source>
</evidence>
<dbReference type="Gene3D" id="3.40.50.410">
    <property type="entry name" value="von Willebrand factor, type A domain"/>
    <property type="match status" value="1"/>
</dbReference>
<dbReference type="SUPFAM" id="SSF56112">
    <property type="entry name" value="Protein kinase-like (PK-like)"/>
    <property type="match status" value="1"/>
</dbReference>
<dbReference type="InterPro" id="IPR036465">
    <property type="entry name" value="vWFA_dom_sf"/>
</dbReference>
<sequence length="835" mass="92492">MENKLENTSETTKEFTYQFLERITDDFSKERIVGRGGFGIVYKGVLDNGEHVAVKKLIYQPGLGDDQFKNELVNLIGVQHQNIVQLIGYCYETRKKLFPYNGNFVFAECVERALCLEYLQGGSLDDHLSDEPCSLEWSITYGIVKGICEGLKHLHTGSTNPIYHLDLKPANILLDEDMIPKIGDFGLSRLLVSTQTCVTQTFIGTRGYMPPEYIDKQEITPKFDVFSLGVIILQIMAGRSGHSESAHIPSGEFIEFVHENWRKRLQATMSADISQEVKICIEIALKCVESDRLKRPTINQIVDELDKIDNAKSSSTGQVTGSRKKRDFNKLYKSSDSTVGFNDDEPITIAPPNSVQLVMKNNKEAPLEENDQKVMLELTGDDSSVDRPGLDLVAVLDVSGSMTGHKIQEMKTAMQFVVRKLCPIDRLSIVIFNSDATRMCPLRRVTKASHGELQEMVDSLMARGGTNMEAGLKTGMKVLTDRKVSDGRVVGIMLLSDGQQNSRTDAARVPVGNVPVYTFSFGKDADSYLLNTVAAKSMGGMFSFARDGDGVTIAFSQCLAGLLTVAAQDLYLTVTASRVGDESTTIKKITTGSYLQTQHSDDPGSMTIAFGHLYNKEVRKVIVYLSLPAVESERSADILKVTYSYNRSSGREFVAPPATLTVLRTGVAVPEVAGPVEVRAEEFRLQAAEMIKEARMLADAMKLVDARYKLMVALDLVADQSNPLLPAELQELLHLMDSQELYHGHGRAYALASETSHDRQRFAARGGDAGTIRIFATPRMDKYLKQAKMFQSDPASPVTSADDDVKEEIALTINLRLCSHCNEEEMRRLSLDTES</sequence>
<keyword evidence="2 5" id="KW-0547">Nucleotide-binding</keyword>
<dbReference type="FunFam" id="3.30.200.20:FF:000465">
    <property type="entry name" value="Cysteine-rich receptor-like protein kinase 6"/>
    <property type="match status" value="1"/>
</dbReference>
<evidence type="ECO:0000256" key="5">
    <source>
        <dbReference type="PROSITE-ProRule" id="PRU10141"/>
    </source>
</evidence>